<dbReference type="EMBL" id="JAGTTL010000037">
    <property type="protein sequence ID" value="KAK6293247.1"/>
    <property type="molecule type" value="Genomic_DNA"/>
</dbReference>
<sequence length="111" mass="12654">MIPIKDETGEATSKVMMNIFNTHGLDEWTNQTLKTAMGKSLDGYQDRWEDNLKISETPPDVVEVVEPDQNSFVDHLQARAEKDVENKESSAWTSVSLSESPFRNWLPVENK</sequence>
<keyword evidence="2" id="KW-1185">Reference proteome</keyword>
<name>A0AAN8KKP4_9TELE</name>
<evidence type="ECO:0000313" key="2">
    <source>
        <dbReference type="Proteomes" id="UP001356427"/>
    </source>
</evidence>
<proteinExistence type="predicted"/>
<protein>
    <submittedName>
        <fullName evidence="1">Uncharacterized protein</fullName>
    </submittedName>
</protein>
<reference evidence="1 2" key="1">
    <citation type="submission" date="2021-04" db="EMBL/GenBank/DDBJ databases">
        <authorList>
            <person name="De Guttry C."/>
            <person name="Zahm M."/>
            <person name="Klopp C."/>
            <person name="Cabau C."/>
            <person name="Louis A."/>
            <person name="Berthelot C."/>
            <person name="Parey E."/>
            <person name="Roest Crollius H."/>
            <person name="Montfort J."/>
            <person name="Robinson-Rechavi M."/>
            <person name="Bucao C."/>
            <person name="Bouchez O."/>
            <person name="Gislard M."/>
            <person name="Lluch J."/>
            <person name="Milhes M."/>
            <person name="Lampietro C."/>
            <person name="Lopez Roques C."/>
            <person name="Donnadieu C."/>
            <person name="Braasch I."/>
            <person name="Desvignes T."/>
            <person name="Postlethwait J."/>
            <person name="Bobe J."/>
            <person name="Wedekind C."/>
            <person name="Guiguen Y."/>
        </authorList>
    </citation>
    <scope>NUCLEOTIDE SEQUENCE [LARGE SCALE GENOMIC DNA]</scope>
    <source>
        <strain evidence="1">Cs_M1</strain>
        <tissue evidence="1">Blood</tissue>
    </source>
</reference>
<dbReference type="AlphaFoldDB" id="A0AAN8KKP4"/>
<organism evidence="1 2">
    <name type="scientific">Coregonus suidteri</name>
    <dbReference type="NCBI Taxonomy" id="861788"/>
    <lineage>
        <taxon>Eukaryota</taxon>
        <taxon>Metazoa</taxon>
        <taxon>Chordata</taxon>
        <taxon>Craniata</taxon>
        <taxon>Vertebrata</taxon>
        <taxon>Euteleostomi</taxon>
        <taxon>Actinopterygii</taxon>
        <taxon>Neopterygii</taxon>
        <taxon>Teleostei</taxon>
        <taxon>Protacanthopterygii</taxon>
        <taxon>Salmoniformes</taxon>
        <taxon>Salmonidae</taxon>
        <taxon>Coregoninae</taxon>
        <taxon>Coregonus</taxon>
    </lineage>
</organism>
<dbReference type="Proteomes" id="UP001356427">
    <property type="component" value="Unassembled WGS sequence"/>
</dbReference>
<comment type="caution">
    <text evidence="1">The sequence shown here is derived from an EMBL/GenBank/DDBJ whole genome shotgun (WGS) entry which is preliminary data.</text>
</comment>
<gene>
    <name evidence="1" type="ORF">J4Q44_G00367480</name>
</gene>
<evidence type="ECO:0000313" key="1">
    <source>
        <dbReference type="EMBL" id="KAK6293247.1"/>
    </source>
</evidence>
<accession>A0AAN8KKP4</accession>